<name>A0A8I0CNN9_9CORY</name>
<feature type="region of interest" description="Disordered" evidence="1">
    <location>
        <begin position="63"/>
        <end position="82"/>
    </location>
</feature>
<dbReference type="RefSeq" id="WP_010267602.1">
    <property type="nucleotide sequence ID" value="NZ_AENJ01000132.1"/>
</dbReference>
<sequence length="82" mass="9229">MTHTHASPTDTRRPLFTVLRGRPTPAQTAALATIVADLHGRHRHTAPLPHDRGMWGVPREHLARPRDFNPAGFRVTGRAFHR</sequence>
<gene>
    <name evidence="2" type="ORF">FHU32_000851</name>
</gene>
<dbReference type="GeneID" id="60807968"/>
<dbReference type="GO" id="GO:0004658">
    <property type="term" value="F:propionyl-CoA carboxylase activity"/>
    <property type="evidence" value="ECO:0007669"/>
    <property type="project" value="InterPro"/>
</dbReference>
<proteinExistence type="predicted"/>
<dbReference type="Pfam" id="PF13822">
    <property type="entry name" value="ACC_epsilon"/>
    <property type="match status" value="1"/>
</dbReference>
<evidence type="ECO:0000313" key="3">
    <source>
        <dbReference type="Proteomes" id="UP000612712"/>
    </source>
</evidence>
<organism evidence="2 3">
    <name type="scientific">Corynebacterium bovis DSM 20582 = CIP 54.80</name>
    <dbReference type="NCBI Taxonomy" id="927655"/>
    <lineage>
        <taxon>Bacteria</taxon>
        <taxon>Bacillati</taxon>
        <taxon>Actinomycetota</taxon>
        <taxon>Actinomycetes</taxon>
        <taxon>Mycobacteriales</taxon>
        <taxon>Corynebacteriaceae</taxon>
        <taxon>Corynebacterium</taxon>
    </lineage>
</organism>
<dbReference type="Proteomes" id="UP000612712">
    <property type="component" value="Unassembled WGS sequence"/>
</dbReference>
<dbReference type="GO" id="GO:0003989">
    <property type="term" value="F:acetyl-CoA carboxylase activity"/>
    <property type="evidence" value="ECO:0007669"/>
    <property type="project" value="InterPro"/>
</dbReference>
<evidence type="ECO:0008006" key="4">
    <source>
        <dbReference type="Google" id="ProtNLM"/>
    </source>
</evidence>
<dbReference type="AlphaFoldDB" id="A0A8I0CNN9"/>
<dbReference type="EMBL" id="JACHWT010000003">
    <property type="protein sequence ID" value="MBB3115635.1"/>
    <property type="molecule type" value="Genomic_DNA"/>
</dbReference>
<evidence type="ECO:0000256" key="1">
    <source>
        <dbReference type="SAM" id="MobiDB-lite"/>
    </source>
</evidence>
<evidence type="ECO:0000313" key="2">
    <source>
        <dbReference type="EMBL" id="MBB3115635.1"/>
    </source>
</evidence>
<accession>A0A8I0CNN9</accession>
<comment type="caution">
    <text evidence="2">The sequence shown here is derived from an EMBL/GenBank/DDBJ whole genome shotgun (WGS) entry which is preliminary data.</text>
</comment>
<protein>
    <recommendedName>
        <fullName evidence="4">Acyl-CoA carboxylase epsilon subunit</fullName>
    </recommendedName>
</protein>
<reference evidence="2" key="1">
    <citation type="submission" date="2020-08" db="EMBL/GenBank/DDBJ databases">
        <title>Sequencing the genomes of 1000 actinobacteria strains.</title>
        <authorList>
            <person name="Klenk H.-P."/>
        </authorList>
    </citation>
    <scope>NUCLEOTIDE SEQUENCE</scope>
    <source>
        <strain evidence="2">DSM 20582</strain>
    </source>
</reference>
<dbReference type="InterPro" id="IPR032716">
    <property type="entry name" value="ACC_epsilon"/>
</dbReference>